<reference evidence="1 2" key="1">
    <citation type="submission" date="2015-09" db="EMBL/GenBank/DDBJ databases">
        <title>Aphanizomenon flos-aquae WA102.</title>
        <authorList>
            <person name="Driscoll C."/>
        </authorList>
    </citation>
    <scope>NUCLEOTIDE SEQUENCE [LARGE SCALE GENOMIC DNA]</scope>
    <source>
        <strain evidence="1">WA102</strain>
    </source>
</reference>
<name>A0A1B7X4F9_APHFL</name>
<dbReference type="AlphaFoldDB" id="A0A1B7X4F9"/>
<accession>A0A1B7X4F9</accession>
<organism evidence="1 2">
    <name type="scientific">Aphanizomenon flos-aquae WA102</name>
    <dbReference type="NCBI Taxonomy" id="1710896"/>
    <lineage>
        <taxon>Bacteria</taxon>
        <taxon>Bacillati</taxon>
        <taxon>Cyanobacteriota</taxon>
        <taxon>Cyanophyceae</taxon>
        <taxon>Nostocales</taxon>
        <taxon>Aphanizomenonaceae</taxon>
        <taxon>Aphanizomenon</taxon>
    </lineage>
</organism>
<proteinExistence type="predicted"/>
<sequence length="194" mass="22516">MHIEFLVEEASTEIALKEIVPKIIGNVHTFKIHNFQNKDRLLKRLPERMKAYANFIPDDLRIVILVDEDRSNCQELKKKLCDATSIVTQKKGNIVLHRIVVEELESWFIGDVAAIRAEYEKIPVSLSQQAKFRDPDAIKGGTWEELDKILKKYGYETGLQKMDFAQKVSPHMDVENNKSRSFQVFRDGLRRMIS</sequence>
<gene>
    <name evidence="1" type="ORF">AN484_08095</name>
</gene>
<comment type="caution">
    <text evidence="1">The sequence shown here is derived from an EMBL/GenBank/DDBJ whole genome shotgun (WGS) entry which is preliminary data.</text>
</comment>
<dbReference type="EMBL" id="LJOW01000027">
    <property type="protein sequence ID" value="OBQ44259.1"/>
    <property type="molecule type" value="Genomic_DNA"/>
</dbReference>
<evidence type="ECO:0000313" key="2">
    <source>
        <dbReference type="Proteomes" id="UP000092093"/>
    </source>
</evidence>
<evidence type="ECO:0000313" key="1">
    <source>
        <dbReference type="EMBL" id="OBQ44259.1"/>
    </source>
</evidence>
<evidence type="ECO:0008006" key="3">
    <source>
        <dbReference type="Google" id="ProtNLM"/>
    </source>
</evidence>
<dbReference type="InterPro" id="IPR025455">
    <property type="entry name" value="DUF4276"/>
</dbReference>
<dbReference type="PATRIC" id="fig|1710896.3.peg.5074"/>
<protein>
    <recommendedName>
        <fullName evidence="3">DUF4276 family protein</fullName>
    </recommendedName>
</protein>
<dbReference type="Pfam" id="PF14103">
    <property type="entry name" value="DUF4276"/>
    <property type="match status" value="1"/>
</dbReference>
<dbReference type="Proteomes" id="UP000092093">
    <property type="component" value="Unassembled WGS sequence"/>
</dbReference>